<evidence type="ECO:0000256" key="3">
    <source>
        <dbReference type="ARBA" id="ARBA00022597"/>
    </source>
</evidence>
<evidence type="ECO:0000256" key="2">
    <source>
        <dbReference type="ARBA" id="ARBA00022448"/>
    </source>
</evidence>
<evidence type="ECO:0000256" key="5">
    <source>
        <dbReference type="ARBA" id="ARBA00022683"/>
    </source>
</evidence>
<dbReference type="GO" id="GO:0005737">
    <property type="term" value="C:cytoplasm"/>
    <property type="evidence" value="ECO:0007669"/>
    <property type="project" value="UniProtKB-SubCell"/>
</dbReference>
<dbReference type="GeneID" id="78229941"/>
<keyword evidence="6" id="KW-0418">Kinase</keyword>
<evidence type="ECO:0000259" key="7">
    <source>
        <dbReference type="PROSITE" id="PS51093"/>
    </source>
</evidence>
<gene>
    <name evidence="8" type="ORF">HMPREF9488_02000</name>
</gene>
<keyword evidence="4" id="KW-0808">Transferase</keyword>
<name>E7GB59_9FIRM</name>
<dbReference type="NCBIfam" id="TIGR00830">
    <property type="entry name" value="PTBA"/>
    <property type="match status" value="1"/>
</dbReference>
<feature type="domain" description="PTS EIIA type-1" evidence="7">
    <location>
        <begin position="32"/>
        <end position="136"/>
    </location>
</feature>
<sequence>MKFFNRKKENENNINIVSPIKGDVLPIEQTPDQLFAGKALGDGVVIKPKHGSLYSPCHGVVEVLFPTKHAIGIRLDNGASLFIHFGLETVRLNGQGFETFVKQGQRIKKGKLLLEVDLDYIRENAADDCVILAISELKDNFTINKNYGVHEVGDDIITIKGK</sequence>
<dbReference type="Proteomes" id="UP000003157">
    <property type="component" value="Unassembled WGS sequence"/>
</dbReference>
<dbReference type="RefSeq" id="WP_008789100.1">
    <property type="nucleotide sequence ID" value="NZ_AKCB01000001.1"/>
</dbReference>
<accession>E7GB59</accession>
<dbReference type="InterPro" id="IPR011055">
    <property type="entry name" value="Dup_hybrid_motif"/>
</dbReference>
<keyword evidence="9" id="KW-1185">Reference proteome</keyword>
<organism evidence="8 9">
    <name type="scientific">Coprobacillus cateniformis</name>
    <dbReference type="NCBI Taxonomy" id="100884"/>
    <lineage>
        <taxon>Bacteria</taxon>
        <taxon>Bacillati</taxon>
        <taxon>Bacillota</taxon>
        <taxon>Erysipelotrichia</taxon>
        <taxon>Erysipelotrichales</taxon>
        <taxon>Coprobacillaceae</taxon>
        <taxon>Coprobacillus</taxon>
    </lineage>
</organism>
<reference evidence="8 9" key="1">
    <citation type="submission" date="2010-12" db="EMBL/GenBank/DDBJ databases">
        <title>The Genome Sequence of Coprobacillus sp. strain 29_1.</title>
        <authorList>
            <consortium name="The Broad Institute Genome Sequencing Platform"/>
            <person name="Earl A."/>
            <person name="Ward D."/>
            <person name="Feldgarden M."/>
            <person name="Gevers D."/>
            <person name="Daigneault M."/>
            <person name="Sibley C.D."/>
            <person name="White A."/>
            <person name="Strauss J."/>
            <person name="Allen-Vercoe E."/>
            <person name="Young S.K."/>
            <person name="Zeng Q."/>
            <person name="Gargeya S."/>
            <person name="Fitzgerald M."/>
            <person name="Haas B."/>
            <person name="Abouelleil A."/>
            <person name="Alvarado L."/>
            <person name="Arachchi H.M."/>
            <person name="Berlin A."/>
            <person name="Brown A."/>
            <person name="Chapman S.B."/>
            <person name="Chen Z."/>
            <person name="Dunbar C."/>
            <person name="Freedman E."/>
            <person name="Gearin G."/>
            <person name="Gellesch M."/>
            <person name="Goldberg J."/>
            <person name="Griggs A."/>
            <person name="Gujja S."/>
            <person name="Heilman E."/>
            <person name="Heiman D."/>
            <person name="Howarth C."/>
            <person name="Larson L."/>
            <person name="Lui A."/>
            <person name="MacDonald P.J.P."/>
            <person name="Mehta T."/>
            <person name="Montmayeur A."/>
            <person name="Murphy C."/>
            <person name="Neiman D."/>
            <person name="Pearson M."/>
            <person name="Priest M."/>
            <person name="Roberts A."/>
            <person name="Saif S."/>
            <person name="Shea T."/>
            <person name="Shenoy N."/>
            <person name="Sisk P."/>
            <person name="Stolte C."/>
            <person name="Sykes S."/>
            <person name="White J."/>
            <person name="Yandava C."/>
            <person name="Nusbaum C."/>
            <person name="Birren B."/>
        </authorList>
    </citation>
    <scope>NUCLEOTIDE SEQUENCE [LARGE SCALE GENOMIC DNA]</scope>
    <source>
        <strain evidence="8 9">29_1</strain>
    </source>
</reference>
<evidence type="ECO:0000313" key="9">
    <source>
        <dbReference type="Proteomes" id="UP000003157"/>
    </source>
</evidence>
<dbReference type="EMBL" id="ADKX01000033">
    <property type="protein sequence ID" value="EFW04875.1"/>
    <property type="molecule type" value="Genomic_DNA"/>
</dbReference>
<dbReference type="OrthoDB" id="92465at2"/>
<dbReference type="HOGENOM" id="CLU_012312_5_1_9"/>
<dbReference type="PANTHER" id="PTHR45008">
    <property type="entry name" value="PTS SYSTEM GLUCOSE-SPECIFIC EIIA COMPONENT"/>
    <property type="match status" value="1"/>
</dbReference>
<dbReference type="InterPro" id="IPR050890">
    <property type="entry name" value="PTS_EIIA_component"/>
</dbReference>
<dbReference type="FunFam" id="2.70.70.10:FF:000001">
    <property type="entry name" value="PTS system glucose-specific IIA component"/>
    <property type="match status" value="1"/>
</dbReference>
<dbReference type="GO" id="GO:0009401">
    <property type="term" value="P:phosphoenolpyruvate-dependent sugar phosphotransferase system"/>
    <property type="evidence" value="ECO:0007669"/>
    <property type="project" value="UniProtKB-KW"/>
</dbReference>
<comment type="caution">
    <text evidence="8">The sequence shown here is derived from an EMBL/GenBank/DDBJ whole genome shotgun (WGS) entry which is preliminary data.</text>
</comment>
<dbReference type="PROSITE" id="PS00371">
    <property type="entry name" value="PTS_EIIA_TYPE_1_HIS"/>
    <property type="match status" value="1"/>
</dbReference>
<keyword evidence="2" id="KW-0813">Transport</keyword>
<dbReference type="Pfam" id="PF00358">
    <property type="entry name" value="PTS_EIIA_1"/>
    <property type="match status" value="1"/>
</dbReference>
<dbReference type="GO" id="GO:0016301">
    <property type="term" value="F:kinase activity"/>
    <property type="evidence" value="ECO:0007669"/>
    <property type="project" value="UniProtKB-KW"/>
</dbReference>
<dbReference type="STRING" id="100884.GCA_000269565_02101"/>
<comment type="subcellular location">
    <subcellularLocation>
        <location evidence="1">Cytoplasm</location>
    </subcellularLocation>
</comment>
<dbReference type="PANTHER" id="PTHR45008:SF1">
    <property type="entry name" value="PTS SYSTEM GLUCOSE-SPECIFIC EIIA COMPONENT"/>
    <property type="match status" value="1"/>
</dbReference>
<keyword evidence="3" id="KW-0762">Sugar transport</keyword>
<dbReference type="Gene3D" id="2.70.70.10">
    <property type="entry name" value="Glucose Permease (Domain IIA)"/>
    <property type="match status" value="1"/>
</dbReference>
<dbReference type="PROSITE" id="PS51093">
    <property type="entry name" value="PTS_EIIA_TYPE_1"/>
    <property type="match status" value="1"/>
</dbReference>
<dbReference type="SUPFAM" id="SSF51261">
    <property type="entry name" value="Duplicated hybrid motif"/>
    <property type="match status" value="1"/>
</dbReference>
<dbReference type="AlphaFoldDB" id="E7GB59"/>
<evidence type="ECO:0000256" key="1">
    <source>
        <dbReference type="ARBA" id="ARBA00004496"/>
    </source>
</evidence>
<evidence type="ECO:0000313" key="8">
    <source>
        <dbReference type="EMBL" id="EFW04875.1"/>
    </source>
</evidence>
<evidence type="ECO:0000256" key="4">
    <source>
        <dbReference type="ARBA" id="ARBA00022679"/>
    </source>
</evidence>
<proteinExistence type="predicted"/>
<dbReference type="InterPro" id="IPR001127">
    <property type="entry name" value="PTS_EIIA_1_perm"/>
</dbReference>
<dbReference type="eggNOG" id="COG2190">
    <property type="taxonomic scope" value="Bacteria"/>
</dbReference>
<keyword evidence="5" id="KW-0598">Phosphotransferase system</keyword>
<evidence type="ECO:0000256" key="6">
    <source>
        <dbReference type="ARBA" id="ARBA00022777"/>
    </source>
</evidence>
<protein>
    <submittedName>
        <fullName evidence="8">PTS system protein</fullName>
    </submittedName>
</protein>